<dbReference type="AlphaFoldDB" id="A0A016VF37"/>
<organism evidence="1 2">
    <name type="scientific">Ancylostoma ceylanicum</name>
    <dbReference type="NCBI Taxonomy" id="53326"/>
    <lineage>
        <taxon>Eukaryota</taxon>
        <taxon>Metazoa</taxon>
        <taxon>Ecdysozoa</taxon>
        <taxon>Nematoda</taxon>
        <taxon>Chromadorea</taxon>
        <taxon>Rhabditida</taxon>
        <taxon>Rhabditina</taxon>
        <taxon>Rhabditomorpha</taxon>
        <taxon>Strongyloidea</taxon>
        <taxon>Ancylostomatidae</taxon>
        <taxon>Ancylostomatinae</taxon>
        <taxon>Ancylostoma</taxon>
    </lineage>
</organism>
<dbReference type="EMBL" id="JARK01001348">
    <property type="protein sequence ID" value="EYC25358.1"/>
    <property type="molecule type" value="Genomic_DNA"/>
</dbReference>
<comment type="caution">
    <text evidence="1">The sequence shown here is derived from an EMBL/GenBank/DDBJ whole genome shotgun (WGS) entry which is preliminary data.</text>
</comment>
<gene>
    <name evidence="1" type="primary">Acey_s0012.g1841</name>
    <name evidence="1" type="ORF">Y032_0012g1841</name>
</gene>
<keyword evidence="2" id="KW-1185">Reference proteome</keyword>
<name>A0A016VF37_9BILA</name>
<protein>
    <submittedName>
        <fullName evidence="1">Uncharacterized protein</fullName>
    </submittedName>
</protein>
<proteinExistence type="predicted"/>
<evidence type="ECO:0000313" key="1">
    <source>
        <dbReference type="EMBL" id="EYC25358.1"/>
    </source>
</evidence>
<reference evidence="2" key="1">
    <citation type="journal article" date="2015" name="Nat. Genet.">
        <title>The genome and transcriptome of the zoonotic hookworm Ancylostoma ceylanicum identify infection-specific gene families.</title>
        <authorList>
            <person name="Schwarz E.M."/>
            <person name="Hu Y."/>
            <person name="Antoshechkin I."/>
            <person name="Miller M.M."/>
            <person name="Sternberg P.W."/>
            <person name="Aroian R.V."/>
        </authorList>
    </citation>
    <scope>NUCLEOTIDE SEQUENCE</scope>
    <source>
        <strain evidence="2">HY135</strain>
    </source>
</reference>
<dbReference type="Proteomes" id="UP000024635">
    <property type="component" value="Unassembled WGS sequence"/>
</dbReference>
<evidence type="ECO:0000313" key="2">
    <source>
        <dbReference type="Proteomes" id="UP000024635"/>
    </source>
</evidence>
<sequence>MLVWTALALIERRCGGDSALEFYIRKYFSNFRIFEHSNKYSNSIRFRQNSILHPRRARGATASLEQESSQDQQTYRLDLRYTFTVSSSWTIRADLEKEDSSTT</sequence>
<accession>A0A016VF37</accession>